<dbReference type="GO" id="GO:0004300">
    <property type="term" value="F:enoyl-CoA hydratase activity"/>
    <property type="evidence" value="ECO:0007669"/>
    <property type="project" value="UniProtKB-EC"/>
</dbReference>
<keyword evidence="4" id="KW-0276">Fatty acid metabolism</keyword>
<comment type="similarity">
    <text evidence="2 9">Belongs to the enoyl-CoA hydratase/isomerase family.</text>
</comment>
<evidence type="ECO:0000256" key="5">
    <source>
        <dbReference type="ARBA" id="ARBA00023098"/>
    </source>
</evidence>
<evidence type="ECO:0000313" key="10">
    <source>
        <dbReference type="EMBL" id="SDC21533.1"/>
    </source>
</evidence>
<dbReference type="EC" id="4.2.1.17" evidence="3"/>
<sequence>MQWQTILLEQRNGVGLITLNRPQALNALNNQLIVEVNQALDQLEKDPAIGCIVITGSEKAFAAGADIKEMADLTFPQIYLDDFFSLADRIAQRRKPLIAAVSGYALGGGCELALMCDFIYCADNAKFGLPEVTLGVLPGIGGTQRLTLAIGKAKAMEMCLTARQMGAQEAEQSGLVARVFAKEELLEQTLQAAEKIAEKSLPAVMMIKESINRAFEVSLAEGLRFERRVFHSIFAGADQKEGMQAFVEKRPAQFTHQ</sequence>
<dbReference type="EMBL" id="FMYO01000004">
    <property type="protein sequence ID" value="SDC21533.1"/>
    <property type="molecule type" value="Genomic_DNA"/>
</dbReference>
<dbReference type="FunFam" id="1.10.12.10:FF:000001">
    <property type="entry name" value="Probable enoyl-CoA hydratase, mitochondrial"/>
    <property type="match status" value="1"/>
</dbReference>
<dbReference type="Gene3D" id="3.90.226.10">
    <property type="entry name" value="2-enoyl-CoA Hydratase, Chain A, domain 1"/>
    <property type="match status" value="1"/>
</dbReference>
<dbReference type="CDD" id="cd06558">
    <property type="entry name" value="crotonase-like"/>
    <property type="match status" value="1"/>
</dbReference>
<keyword evidence="11" id="KW-1185">Reference proteome</keyword>
<comment type="catalytic activity">
    <reaction evidence="8">
        <text>a 4-saturated-(3S)-3-hydroxyacyl-CoA = a (3E)-enoyl-CoA + H2O</text>
        <dbReference type="Rhea" id="RHEA:20724"/>
        <dbReference type="ChEBI" id="CHEBI:15377"/>
        <dbReference type="ChEBI" id="CHEBI:58521"/>
        <dbReference type="ChEBI" id="CHEBI:137480"/>
        <dbReference type="EC" id="4.2.1.17"/>
    </reaction>
</comment>
<protein>
    <recommendedName>
        <fullName evidence="3">enoyl-CoA hydratase</fullName>
        <ecNumber evidence="3">4.2.1.17</ecNumber>
    </recommendedName>
</protein>
<dbReference type="InterPro" id="IPR018376">
    <property type="entry name" value="Enoyl-CoA_hyd/isom_CS"/>
</dbReference>
<evidence type="ECO:0000256" key="7">
    <source>
        <dbReference type="ARBA" id="ARBA00023709"/>
    </source>
</evidence>
<evidence type="ECO:0000256" key="3">
    <source>
        <dbReference type="ARBA" id="ARBA00012076"/>
    </source>
</evidence>
<evidence type="ECO:0000313" key="11">
    <source>
        <dbReference type="Proteomes" id="UP000243468"/>
    </source>
</evidence>
<dbReference type="AlphaFoldDB" id="A0A1G6JS57"/>
<keyword evidence="6" id="KW-0456">Lyase</keyword>
<evidence type="ECO:0000256" key="2">
    <source>
        <dbReference type="ARBA" id="ARBA00005254"/>
    </source>
</evidence>
<name>A0A1G6JS57_9GAMM</name>
<comment type="function">
    <text evidence="1">Could possibly oxidize fatty acids using specific components.</text>
</comment>
<dbReference type="SUPFAM" id="SSF52096">
    <property type="entry name" value="ClpP/crotonase"/>
    <property type="match status" value="1"/>
</dbReference>
<evidence type="ECO:0000256" key="8">
    <source>
        <dbReference type="ARBA" id="ARBA00023717"/>
    </source>
</evidence>
<organism evidence="10 11">
    <name type="scientific">Acinetobacter kookii</name>
    <dbReference type="NCBI Taxonomy" id="1226327"/>
    <lineage>
        <taxon>Bacteria</taxon>
        <taxon>Pseudomonadati</taxon>
        <taxon>Pseudomonadota</taxon>
        <taxon>Gammaproteobacteria</taxon>
        <taxon>Moraxellales</taxon>
        <taxon>Moraxellaceae</taxon>
        <taxon>Acinetobacter</taxon>
    </lineage>
</organism>
<dbReference type="Gene3D" id="1.10.12.10">
    <property type="entry name" value="Lyase 2-enoyl-coa Hydratase, Chain A, domain 2"/>
    <property type="match status" value="1"/>
</dbReference>
<dbReference type="Pfam" id="PF00378">
    <property type="entry name" value="ECH_1"/>
    <property type="match status" value="1"/>
</dbReference>
<dbReference type="OrthoDB" id="9775794at2"/>
<evidence type="ECO:0000256" key="1">
    <source>
        <dbReference type="ARBA" id="ARBA00002994"/>
    </source>
</evidence>
<evidence type="ECO:0000256" key="6">
    <source>
        <dbReference type="ARBA" id="ARBA00023239"/>
    </source>
</evidence>
<evidence type="ECO:0000256" key="9">
    <source>
        <dbReference type="RuleBase" id="RU003707"/>
    </source>
</evidence>
<dbReference type="RefSeq" id="WP_092819555.1">
    <property type="nucleotide sequence ID" value="NZ_BAABKJ010000010.1"/>
</dbReference>
<comment type="catalytic activity">
    <reaction evidence="7">
        <text>a (3S)-3-hydroxyacyl-CoA = a (2E)-enoyl-CoA + H2O</text>
        <dbReference type="Rhea" id="RHEA:16105"/>
        <dbReference type="ChEBI" id="CHEBI:15377"/>
        <dbReference type="ChEBI" id="CHEBI:57318"/>
        <dbReference type="ChEBI" id="CHEBI:58856"/>
        <dbReference type="EC" id="4.2.1.17"/>
    </reaction>
</comment>
<accession>A0A1G6JS57</accession>
<gene>
    <name evidence="10" type="ORF">SAMN05421732_10451</name>
</gene>
<evidence type="ECO:0000256" key="4">
    <source>
        <dbReference type="ARBA" id="ARBA00022832"/>
    </source>
</evidence>
<dbReference type="FunFam" id="3.90.226.10:FF:000019">
    <property type="entry name" value="Enoyl-CoA hydratase, mitochondrial"/>
    <property type="match status" value="1"/>
</dbReference>
<proteinExistence type="inferred from homology"/>
<dbReference type="STRING" id="1226327.SAMN05421732_10451"/>
<dbReference type="PANTHER" id="PTHR11941">
    <property type="entry name" value="ENOYL-COA HYDRATASE-RELATED"/>
    <property type="match status" value="1"/>
</dbReference>
<dbReference type="PANTHER" id="PTHR11941:SF54">
    <property type="entry name" value="ENOYL-COA HYDRATASE, MITOCHONDRIAL"/>
    <property type="match status" value="1"/>
</dbReference>
<reference evidence="11" key="1">
    <citation type="submission" date="2016-09" db="EMBL/GenBank/DDBJ databases">
        <authorList>
            <person name="Varghese N."/>
            <person name="Submissions S."/>
        </authorList>
    </citation>
    <scope>NUCLEOTIDE SEQUENCE [LARGE SCALE GENOMIC DNA]</scope>
    <source>
        <strain evidence="11">ANC 4667</strain>
    </source>
</reference>
<dbReference type="InterPro" id="IPR029045">
    <property type="entry name" value="ClpP/crotonase-like_dom_sf"/>
</dbReference>
<dbReference type="InterPro" id="IPR001753">
    <property type="entry name" value="Enoyl-CoA_hydra/iso"/>
</dbReference>
<dbReference type="GO" id="GO:0006635">
    <property type="term" value="P:fatty acid beta-oxidation"/>
    <property type="evidence" value="ECO:0007669"/>
    <property type="project" value="TreeGrafter"/>
</dbReference>
<keyword evidence="5" id="KW-0443">Lipid metabolism</keyword>
<dbReference type="PROSITE" id="PS00166">
    <property type="entry name" value="ENOYL_COA_HYDRATASE"/>
    <property type="match status" value="1"/>
</dbReference>
<dbReference type="NCBIfam" id="NF004517">
    <property type="entry name" value="PRK05862.1"/>
    <property type="match status" value="1"/>
</dbReference>
<dbReference type="InterPro" id="IPR014748">
    <property type="entry name" value="Enoyl-CoA_hydra_C"/>
</dbReference>
<dbReference type="Proteomes" id="UP000243468">
    <property type="component" value="Unassembled WGS sequence"/>
</dbReference>